<proteinExistence type="predicted"/>
<dbReference type="EMBL" id="GL832990">
    <property type="protein sequence ID" value="EGD80068.1"/>
    <property type="molecule type" value="Genomic_DNA"/>
</dbReference>
<dbReference type="Proteomes" id="UP000007799">
    <property type="component" value="Unassembled WGS sequence"/>
</dbReference>
<dbReference type="AlphaFoldDB" id="F2UR13"/>
<dbReference type="InParanoid" id="F2UR13"/>
<dbReference type="RefSeq" id="XP_004988393.1">
    <property type="nucleotide sequence ID" value="XM_004988336.1"/>
</dbReference>
<feature type="region of interest" description="Disordered" evidence="1">
    <location>
        <begin position="182"/>
        <end position="238"/>
    </location>
</feature>
<evidence type="ECO:0000256" key="1">
    <source>
        <dbReference type="SAM" id="MobiDB-lite"/>
    </source>
</evidence>
<feature type="compositionally biased region" description="Low complexity" evidence="1">
    <location>
        <begin position="202"/>
        <end position="223"/>
    </location>
</feature>
<sequence length="482" mass="53244">MTRLSAHHIALIAEHLVSTPPPTLQEHGHADQPRRRRFAYWQQAERDSFSEPITFFDEDSTRLLGLGQPASRGLQPADAHATTAHDVTSDPAAAPSLAVWLERRFLAYSWLGATWHSDCRFLIRLATTPPLLGHGFSDVFATCGRVRFRDLDAVSLWANAPDRGGQRADTSSTAVLAEATAMGDSVSASSTTPQVVREDQQHQQQQEQQSVQQDQQQEDLQQQDQDDRKDHQQQQQQQQQQQTVLCPALFFLDAQLQNQEAADIWHELRLTALAGTRGGTVTLRVDEQLAFLAASDIDTLRIDAANAPIDTVAFSNVRRLEFALHNTMEAIHGTFEQDSTGRRGSEKSICAMPLVLADCSGAVTISSTACLTVVNAARTTSRPHSPDHPLLLRSITDVSTCRLEGCHIGSFSCFDSIQRLILNNCEFDDVSSLPHVTSLVLRGCRSTGNAGNWQWPNVVMVHQSPTEMAATLQTRRTADRSE</sequence>
<reference evidence="2" key="1">
    <citation type="submission" date="2009-08" db="EMBL/GenBank/DDBJ databases">
        <title>Annotation of Salpingoeca rosetta.</title>
        <authorList>
            <consortium name="The Broad Institute Genome Sequencing Platform"/>
            <person name="Russ C."/>
            <person name="Cuomo C."/>
            <person name="Burger G."/>
            <person name="Gray M.W."/>
            <person name="Holland P.W.H."/>
            <person name="King N."/>
            <person name="Lang F.B.F."/>
            <person name="Roger A.J."/>
            <person name="Ruiz-Trillo I."/>
            <person name="Young S.K."/>
            <person name="Zeng Q."/>
            <person name="Gargeya S."/>
            <person name="Alvarado L."/>
            <person name="Berlin A."/>
            <person name="Chapman S.B."/>
            <person name="Chen Z."/>
            <person name="Freedman E."/>
            <person name="Gellesch M."/>
            <person name="Goldberg J."/>
            <person name="Griggs A."/>
            <person name="Gujja S."/>
            <person name="Heilman E."/>
            <person name="Heiman D."/>
            <person name="Howarth C."/>
            <person name="Mehta T."/>
            <person name="Neiman D."/>
            <person name="Pearson M."/>
            <person name="Roberts A."/>
            <person name="Saif S."/>
            <person name="Shea T."/>
            <person name="Shenoy N."/>
            <person name="Sisk P."/>
            <person name="Stolte C."/>
            <person name="Sykes S."/>
            <person name="White J."/>
            <person name="Yandava C."/>
            <person name="Haas B."/>
            <person name="Nusbaum C."/>
            <person name="Birren B."/>
        </authorList>
    </citation>
    <scope>NUCLEOTIDE SEQUENCE [LARGE SCALE GENOMIC DNA]</scope>
    <source>
        <strain evidence="2">ATCC 50818</strain>
    </source>
</reference>
<dbReference type="GeneID" id="16068922"/>
<gene>
    <name evidence="2" type="ORF">PTSG_10342</name>
</gene>
<evidence type="ECO:0000313" key="3">
    <source>
        <dbReference type="Proteomes" id="UP000007799"/>
    </source>
</evidence>
<name>F2UR13_SALR5</name>
<keyword evidence="3" id="KW-1185">Reference proteome</keyword>
<organism evidence="3">
    <name type="scientific">Salpingoeca rosetta (strain ATCC 50818 / BSB-021)</name>
    <dbReference type="NCBI Taxonomy" id="946362"/>
    <lineage>
        <taxon>Eukaryota</taxon>
        <taxon>Choanoflagellata</taxon>
        <taxon>Craspedida</taxon>
        <taxon>Salpingoecidae</taxon>
        <taxon>Salpingoeca</taxon>
    </lineage>
</organism>
<protein>
    <submittedName>
        <fullName evidence="2">Uncharacterized protein</fullName>
    </submittedName>
</protein>
<accession>F2UR13</accession>
<dbReference type="KEGG" id="sre:PTSG_10342"/>
<evidence type="ECO:0000313" key="2">
    <source>
        <dbReference type="EMBL" id="EGD80068.1"/>
    </source>
</evidence>